<reference evidence="3 4" key="1">
    <citation type="submission" date="2019-12" db="EMBL/GenBank/DDBJ databases">
        <authorList>
            <person name="Alioto T."/>
            <person name="Alioto T."/>
            <person name="Gomez Garrido J."/>
        </authorList>
    </citation>
    <scope>NUCLEOTIDE SEQUENCE [LARGE SCALE GENOMIC DNA]</scope>
</reference>
<dbReference type="PANTHER" id="PTHR11654">
    <property type="entry name" value="OLIGOPEPTIDE TRANSPORTER-RELATED"/>
    <property type="match status" value="1"/>
</dbReference>
<sequence length="143" mass="15336">MPIISAAGTHLLDAETPPLNDVVHGSVDFKGRPVTRSGSGGWKSAFFIIGLEVAERFAYFVISSNLITYLTGPLGQSTATAAENVNAWNGASGLLLLLGAFMADLFLCRCRTFVIASGLYILVNLENFSTLITSYIAKLKLDF</sequence>
<dbReference type="InterPro" id="IPR036259">
    <property type="entry name" value="MFS_trans_sf"/>
</dbReference>
<name>A0A8S0RA23_OLEEU</name>
<organism evidence="3 4">
    <name type="scientific">Olea europaea subsp. europaea</name>
    <dbReference type="NCBI Taxonomy" id="158383"/>
    <lineage>
        <taxon>Eukaryota</taxon>
        <taxon>Viridiplantae</taxon>
        <taxon>Streptophyta</taxon>
        <taxon>Embryophyta</taxon>
        <taxon>Tracheophyta</taxon>
        <taxon>Spermatophyta</taxon>
        <taxon>Magnoliopsida</taxon>
        <taxon>eudicotyledons</taxon>
        <taxon>Gunneridae</taxon>
        <taxon>Pentapetalae</taxon>
        <taxon>asterids</taxon>
        <taxon>lamiids</taxon>
        <taxon>Lamiales</taxon>
        <taxon>Oleaceae</taxon>
        <taxon>Oleeae</taxon>
        <taxon>Olea</taxon>
    </lineage>
</organism>
<dbReference type="AlphaFoldDB" id="A0A8S0RA23"/>
<comment type="similarity">
    <text evidence="1">Belongs to the major facilitator superfamily. Phosphate:H(+) symporter (TC 2.A.1.9) family.</text>
</comment>
<evidence type="ECO:0000313" key="4">
    <source>
        <dbReference type="Proteomes" id="UP000594638"/>
    </source>
</evidence>
<dbReference type="Gene3D" id="1.20.1250.20">
    <property type="entry name" value="MFS general substrate transporter like domains"/>
    <property type="match status" value="1"/>
</dbReference>
<evidence type="ECO:0000256" key="1">
    <source>
        <dbReference type="ARBA" id="ARBA00044504"/>
    </source>
</evidence>
<accession>A0A8S0RA23</accession>
<dbReference type="Proteomes" id="UP000594638">
    <property type="component" value="Unassembled WGS sequence"/>
</dbReference>
<dbReference type="EMBL" id="CACTIH010002315">
    <property type="protein sequence ID" value="CAA2975837.1"/>
    <property type="molecule type" value="Genomic_DNA"/>
</dbReference>
<proteinExistence type="inferred from homology"/>
<dbReference type="Gramene" id="OE9A063281T1">
    <property type="protein sequence ID" value="OE9A063281C1"/>
    <property type="gene ID" value="OE9A063281"/>
</dbReference>
<evidence type="ECO:0000313" key="3">
    <source>
        <dbReference type="EMBL" id="CAA2975837.1"/>
    </source>
</evidence>
<feature type="transmembrane region" description="Helical" evidence="2">
    <location>
        <begin position="119"/>
        <end position="137"/>
    </location>
</feature>
<feature type="transmembrane region" description="Helical" evidence="2">
    <location>
        <begin position="87"/>
        <end position="107"/>
    </location>
</feature>
<keyword evidence="2" id="KW-1133">Transmembrane helix</keyword>
<keyword evidence="2" id="KW-0472">Membrane</keyword>
<dbReference type="OrthoDB" id="1898501at2759"/>
<keyword evidence="2" id="KW-0812">Transmembrane</keyword>
<gene>
    <name evidence="3" type="ORF">OLEA9_A063281</name>
</gene>
<comment type="caution">
    <text evidence="3">The sequence shown here is derived from an EMBL/GenBank/DDBJ whole genome shotgun (WGS) entry which is preliminary data.</text>
</comment>
<evidence type="ECO:0000256" key="2">
    <source>
        <dbReference type="SAM" id="Phobius"/>
    </source>
</evidence>
<protein>
    <submittedName>
        <fullName evidence="3">NRT1 PTR FAMILY -like</fullName>
    </submittedName>
</protein>
<keyword evidence="4" id="KW-1185">Reference proteome</keyword>